<evidence type="ECO:0000313" key="5">
    <source>
        <dbReference type="Proteomes" id="UP001610728"/>
    </source>
</evidence>
<keyword evidence="2" id="KW-0539">Nucleus</keyword>
<protein>
    <submittedName>
        <fullName evidence="4">AP-1-like transcription factor</fullName>
    </submittedName>
</protein>
<comment type="caution">
    <text evidence="4">The sequence shown here is derived from an EMBL/GenBank/DDBJ whole genome shotgun (WGS) entry which is preliminary data.</text>
</comment>
<evidence type="ECO:0000256" key="1">
    <source>
        <dbReference type="ARBA" id="ARBA00004123"/>
    </source>
</evidence>
<sequence length="348" mass="38880">MTRRQQLNRQAQRPKLLTISIRTHRERKEQYIRNLEDEVHKLRATLLENSKEKELIMNVNKMLRNVLADSGIPLPPQVANSLAHVDSMMMADARNISDQTNMQTFTPTGQTPIVSPSQQDVTSYPGGIPGAPSIPRPMLEQEQAGIEFVLTIHLFTITITLPFCITSDHVAGRFYPSPLDSYMGSGAFVFLSWSQKLKNMMDVRTAESPEPMPCGHGLMLSCPPYPYSKMPEGTPWSSKYVPNPQPRSDAEGQMNQMTWDSSQSGLARLLALSSQFDLDGEITPVQAWSLITCDERFGQLTREDLVQLAADLGDKVHCFGFGAVVEDFEVRDALENILARPQMARATA</sequence>
<dbReference type="GeneID" id="98117157"/>
<keyword evidence="3" id="KW-0175">Coiled coil</keyword>
<dbReference type="EMBL" id="JABSNW010000003">
    <property type="protein sequence ID" value="KAL2888839.1"/>
    <property type="molecule type" value="Genomic_DNA"/>
</dbReference>
<dbReference type="PANTHER" id="PTHR40621:SF6">
    <property type="entry name" value="AP-1-LIKE TRANSCRIPTION FACTOR YAP1-RELATED"/>
    <property type="match status" value="1"/>
</dbReference>
<comment type="subcellular location">
    <subcellularLocation>
        <location evidence="1">Nucleus</location>
    </subcellularLocation>
</comment>
<keyword evidence="5" id="KW-1185">Reference proteome</keyword>
<reference evidence="4 5" key="1">
    <citation type="submission" date="2020-05" db="EMBL/GenBank/DDBJ databases">
        <title>Ceratocystis lukuohia genome.</title>
        <authorList>
            <person name="Harrington T.C."/>
            <person name="Kim K."/>
            <person name="Mayers C.G."/>
        </authorList>
    </citation>
    <scope>NUCLEOTIDE SEQUENCE [LARGE SCALE GENOMIC DNA]</scope>
    <source>
        <strain evidence="4 5">C4212</strain>
    </source>
</reference>
<evidence type="ECO:0000256" key="3">
    <source>
        <dbReference type="SAM" id="Coils"/>
    </source>
</evidence>
<dbReference type="Proteomes" id="UP001610728">
    <property type="component" value="Unassembled WGS sequence"/>
</dbReference>
<accession>A0ABR4MKL8</accession>
<dbReference type="RefSeq" id="XP_070860019.1">
    <property type="nucleotide sequence ID" value="XM_071002153.1"/>
</dbReference>
<dbReference type="PANTHER" id="PTHR40621">
    <property type="entry name" value="TRANSCRIPTION FACTOR KAPC-RELATED"/>
    <property type="match status" value="1"/>
</dbReference>
<gene>
    <name evidence="4" type="ORF">HOO65_030340</name>
</gene>
<name>A0ABR4MKL8_9PEZI</name>
<dbReference type="InterPro" id="IPR050936">
    <property type="entry name" value="AP-1-like"/>
</dbReference>
<proteinExistence type="predicted"/>
<feature type="coiled-coil region" evidence="3">
    <location>
        <begin position="25"/>
        <end position="52"/>
    </location>
</feature>
<organism evidence="4 5">
    <name type="scientific">Ceratocystis lukuohia</name>
    <dbReference type="NCBI Taxonomy" id="2019550"/>
    <lineage>
        <taxon>Eukaryota</taxon>
        <taxon>Fungi</taxon>
        <taxon>Dikarya</taxon>
        <taxon>Ascomycota</taxon>
        <taxon>Pezizomycotina</taxon>
        <taxon>Sordariomycetes</taxon>
        <taxon>Hypocreomycetidae</taxon>
        <taxon>Microascales</taxon>
        <taxon>Ceratocystidaceae</taxon>
        <taxon>Ceratocystis</taxon>
    </lineage>
</organism>
<evidence type="ECO:0000313" key="4">
    <source>
        <dbReference type="EMBL" id="KAL2888839.1"/>
    </source>
</evidence>
<dbReference type="CDD" id="cd14688">
    <property type="entry name" value="bZIP_YAP"/>
    <property type="match status" value="1"/>
</dbReference>
<evidence type="ECO:0000256" key="2">
    <source>
        <dbReference type="ARBA" id="ARBA00023242"/>
    </source>
</evidence>